<keyword evidence="8" id="KW-1185">Reference proteome</keyword>
<feature type="transmembrane region" description="Helical" evidence="5">
    <location>
        <begin position="117"/>
        <end position="135"/>
    </location>
</feature>
<reference evidence="8" key="1">
    <citation type="submission" date="2016-11" db="EMBL/GenBank/DDBJ databases">
        <authorList>
            <person name="Varghese N."/>
            <person name="Submissions S."/>
        </authorList>
    </citation>
    <scope>NUCLEOTIDE SEQUENCE [LARGE SCALE GENOMIC DNA]</scope>
    <source>
        <strain evidence="8">DSM 22807</strain>
    </source>
</reference>
<keyword evidence="7" id="KW-0645">Protease</keyword>
<dbReference type="InterPro" id="IPR022764">
    <property type="entry name" value="Peptidase_S54_rhomboid_dom"/>
</dbReference>
<evidence type="ECO:0000256" key="2">
    <source>
        <dbReference type="ARBA" id="ARBA00022692"/>
    </source>
</evidence>
<dbReference type="STRING" id="683124.SAMN05444337_0503"/>
<dbReference type="AlphaFoldDB" id="A0A1M6CYI7"/>
<keyword evidence="2 5" id="KW-0812">Transmembrane</keyword>
<organism evidence="7 8">
    <name type="scientific">Flavobacterium haoranii</name>
    <dbReference type="NCBI Taxonomy" id="683124"/>
    <lineage>
        <taxon>Bacteria</taxon>
        <taxon>Pseudomonadati</taxon>
        <taxon>Bacteroidota</taxon>
        <taxon>Flavobacteriia</taxon>
        <taxon>Flavobacteriales</taxon>
        <taxon>Flavobacteriaceae</taxon>
        <taxon>Flavobacterium</taxon>
    </lineage>
</organism>
<evidence type="ECO:0000256" key="4">
    <source>
        <dbReference type="ARBA" id="ARBA00023136"/>
    </source>
</evidence>
<comment type="subcellular location">
    <subcellularLocation>
        <location evidence="1">Membrane</location>
        <topology evidence="1">Multi-pass membrane protein</topology>
    </subcellularLocation>
</comment>
<dbReference type="GO" id="GO:0016020">
    <property type="term" value="C:membrane"/>
    <property type="evidence" value="ECO:0007669"/>
    <property type="project" value="UniProtKB-SubCell"/>
</dbReference>
<evidence type="ECO:0000256" key="5">
    <source>
        <dbReference type="SAM" id="Phobius"/>
    </source>
</evidence>
<evidence type="ECO:0000256" key="3">
    <source>
        <dbReference type="ARBA" id="ARBA00022989"/>
    </source>
</evidence>
<gene>
    <name evidence="7" type="ORF">SAMN05444337_0503</name>
</gene>
<accession>A0A1M6CYI7</accession>
<feature type="transmembrane region" description="Helical" evidence="5">
    <location>
        <begin position="167"/>
        <end position="187"/>
    </location>
</feature>
<protein>
    <submittedName>
        <fullName evidence="7">Membrane associated serine protease, rhomboid family</fullName>
    </submittedName>
</protein>
<evidence type="ECO:0000259" key="6">
    <source>
        <dbReference type="Pfam" id="PF01694"/>
    </source>
</evidence>
<evidence type="ECO:0000256" key="1">
    <source>
        <dbReference type="ARBA" id="ARBA00004141"/>
    </source>
</evidence>
<dbReference type="RefSeq" id="WP_084656791.1">
    <property type="nucleotide sequence ID" value="NZ_FQZH01000001.1"/>
</dbReference>
<dbReference type="GO" id="GO:0006508">
    <property type="term" value="P:proteolysis"/>
    <property type="evidence" value="ECO:0007669"/>
    <property type="project" value="UniProtKB-KW"/>
</dbReference>
<keyword evidence="4 5" id="KW-0472">Membrane</keyword>
<proteinExistence type="predicted"/>
<feature type="transmembrane region" description="Helical" evidence="5">
    <location>
        <begin position="70"/>
        <end position="88"/>
    </location>
</feature>
<dbReference type="GO" id="GO:0004252">
    <property type="term" value="F:serine-type endopeptidase activity"/>
    <property type="evidence" value="ECO:0007669"/>
    <property type="project" value="InterPro"/>
</dbReference>
<evidence type="ECO:0000313" key="7">
    <source>
        <dbReference type="EMBL" id="SHI66145.1"/>
    </source>
</evidence>
<dbReference type="Pfam" id="PF01694">
    <property type="entry name" value="Rhomboid"/>
    <property type="match status" value="1"/>
</dbReference>
<dbReference type="InterPro" id="IPR035952">
    <property type="entry name" value="Rhomboid-like_sf"/>
</dbReference>
<dbReference type="EMBL" id="FQZH01000001">
    <property type="protein sequence ID" value="SHI66145.1"/>
    <property type="molecule type" value="Genomic_DNA"/>
</dbReference>
<feature type="transmembrane region" description="Helical" evidence="5">
    <location>
        <begin position="95"/>
        <end position="111"/>
    </location>
</feature>
<dbReference type="OrthoDB" id="465874at2"/>
<dbReference type="Gene3D" id="1.20.1540.10">
    <property type="entry name" value="Rhomboid-like"/>
    <property type="match status" value="1"/>
</dbReference>
<feature type="domain" description="Peptidase S54 rhomboid" evidence="6">
    <location>
        <begin position="57"/>
        <end position="187"/>
    </location>
</feature>
<dbReference type="Proteomes" id="UP000184232">
    <property type="component" value="Unassembled WGS sequence"/>
</dbReference>
<evidence type="ECO:0000313" key="8">
    <source>
        <dbReference type="Proteomes" id="UP000184232"/>
    </source>
</evidence>
<keyword evidence="3 5" id="KW-1133">Transmembrane helix</keyword>
<feature type="transmembrane region" description="Helical" evidence="5">
    <location>
        <begin position="142"/>
        <end position="161"/>
    </location>
</feature>
<keyword evidence="7" id="KW-0378">Hydrolase</keyword>
<name>A0A1M6CYI7_9FLAO</name>
<sequence>MKQVIRDHQFKFYNSVLLLPVFFVLVLWMVFWYESRFHENFHHFGIYPREIFGLKGILFSWLLHGDFQHIVNNSLALIVLLSFLRFFYREQTWKVIILGIFFSGLGTWLLGRPSYHIGASGLIYVLVSFIFFKGIFTKYFRLMAVSFVVVLLYGGMVWYMFPKVDNHISWEGHLSGFLTGLFMALLIRTPQFGKPVMYNWEHPDFNPKEDAFIKNFDESGNFNPPPKPKEGENEIKDYFSSSMKVIYDFLRNN</sequence>
<feature type="transmembrane region" description="Helical" evidence="5">
    <location>
        <begin position="12"/>
        <end position="33"/>
    </location>
</feature>
<dbReference type="SUPFAM" id="SSF144091">
    <property type="entry name" value="Rhomboid-like"/>
    <property type="match status" value="1"/>
</dbReference>